<keyword evidence="1" id="KW-0472">Membrane</keyword>
<organism evidence="2 3">
    <name type="scientific">Rhodococcoides kyotonense</name>
    <dbReference type="NCBI Taxonomy" id="398843"/>
    <lineage>
        <taxon>Bacteria</taxon>
        <taxon>Bacillati</taxon>
        <taxon>Actinomycetota</taxon>
        <taxon>Actinomycetes</taxon>
        <taxon>Mycobacteriales</taxon>
        <taxon>Nocardiaceae</taxon>
        <taxon>Rhodococcoides</taxon>
    </lineage>
</organism>
<keyword evidence="3" id="KW-1185">Reference proteome</keyword>
<dbReference type="RefSeq" id="WP_068429499.1">
    <property type="nucleotide sequence ID" value="NZ_LVHI01000026.1"/>
</dbReference>
<reference evidence="2 3" key="1">
    <citation type="submission" date="2016-03" db="EMBL/GenBank/DDBJ databases">
        <title>Genome sequence of Rhodococcus kyotonensis KB10.</title>
        <authorList>
            <person name="Jeong H."/>
            <person name="Hong C.E."/>
            <person name="Jo S.H."/>
            <person name="Park J.M."/>
        </authorList>
    </citation>
    <scope>NUCLEOTIDE SEQUENCE [LARGE SCALE GENOMIC DNA]</scope>
    <source>
        <strain evidence="2 3">KB10</strain>
    </source>
</reference>
<keyword evidence="1" id="KW-0812">Transmembrane</keyword>
<feature type="transmembrane region" description="Helical" evidence="1">
    <location>
        <begin position="60"/>
        <end position="78"/>
    </location>
</feature>
<feature type="transmembrane region" description="Helical" evidence="1">
    <location>
        <begin position="98"/>
        <end position="117"/>
    </location>
</feature>
<accession>A0A177YA68</accession>
<feature type="transmembrane region" description="Helical" evidence="1">
    <location>
        <begin position="33"/>
        <end position="54"/>
    </location>
</feature>
<dbReference type="AlphaFoldDB" id="A0A177YA68"/>
<dbReference type="EMBL" id="LVHI01000026">
    <property type="protein sequence ID" value="OAK52089.1"/>
    <property type="molecule type" value="Genomic_DNA"/>
</dbReference>
<evidence type="ECO:0000313" key="3">
    <source>
        <dbReference type="Proteomes" id="UP000077519"/>
    </source>
</evidence>
<proteinExistence type="predicted"/>
<feature type="transmembrane region" description="Helical" evidence="1">
    <location>
        <begin position="129"/>
        <end position="148"/>
    </location>
</feature>
<comment type="caution">
    <text evidence="2">The sequence shown here is derived from an EMBL/GenBank/DDBJ whole genome shotgun (WGS) entry which is preliminary data.</text>
</comment>
<dbReference type="Proteomes" id="UP000077519">
    <property type="component" value="Unassembled WGS sequence"/>
</dbReference>
<keyword evidence="1" id="KW-1133">Transmembrane helix</keyword>
<protein>
    <recommendedName>
        <fullName evidence="4">DUF2029 domain-containing protein</fullName>
    </recommendedName>
</protein>
<evidence type="ECO:0000256" key="1">
    <source>
        <dbReference type="SAM" id="Phobius"/>
    </source>
</evidence>
<gene>
    <name evidence="2" type="ORF">A3K89_25035</name>
</gene>
<evidence type="ECO:0000313" key="2">
    <source>
        <dbReference type="EMBL" id="OAK52089.1"/>
    </source>
</evidence>
<evidence type="ECO:0008006" key="4">
    <source>
        <dbReference type="Google" id="ProtNLM"/>
    </source>
</evidence>
<sequence length="174" mass="19099">MSAFTKTMRFVGDLDDEFYDDERQRDVWNEASAIGFQLFVWTSLIVVCLLPLLFGVAGSWIALGLLAVYLTIASTVLAYAKARGIDMYASQSLMRVRVLLPCGIYLIAAFSAMIVLASEYLDGVGSAPFVGMALGALVGGLGGVYAVMRRRRLVREQEARDDEAELNELVKEQS</sequence>
<name>A0A177YA68_9NOCA</name>